<dbReference type="Proteomes" id="UP000694726">
    <property type="component" value="Unplaced"/>
</dbReference>
<reference evidence="1" key="1">
    <citation type="submission" date="2025-08" db="UniProtKB">
        <authorList>
            <consortium name="Ensembl"/>
        </authorList>
    </citation>
    <scope>IDENTIFICATION</scope>
</reference>
<proteinExistence type="predicted"/>
<dbReference type="PANTHER" id="PTHR11145">
    <property type="entry name" value="BTB/POZ DOMAIN-CONTAINING ADAPTER FOR CUL3-MEDIATED RHOA DEGRADATION PROTEIN FAMILY MEMBER"/>
    <property type="match status" value="1"/>
</dbReference>
<name>A0A8D0Q7J0_PIG</name>
<dbReference type="InterPro" id="IPR011333">
    <property type="entry name" value="SKP1/BTB/POZ_sf"/>
</dbReference>
<evidence type="ECO:0000313" key="2">
    <source>
        <dbReference type="Proteomes" id="UP000694726"/>
    </source>
</evidence>
<dbReference type="AlphaFoldDB" id="A0A8D0Q7J0"/>
<protein>
    <submittedName>
        <fullName evidence="1">Uncharacterized protein</fullName>
    </submittedName>
</protein>
<organism evidence="1 2">
    <name type="scientific">Sus scrofa</name>
    <name type="common">Pig</name>
    <dbReference type="NCBI Taxonomy" id="9823"/>
    <lineage>
        <taxon>Eukaryota</taxon>
        <taxon>Metazoa</taxon>
        <taxon>Chordata</taxon>
        <taxon>Craniata</taxon>
        <taxon>Vertebrata</taxon>
        <taxon>Euteleostomi</taxon>
        <taxon>Mammalia</taxon>
        <taxon>Eutheria</taxon>
        <taxon>Laurasiatheria</taxon>
        <taxon>Artiodactyla</taxon>
        <taxon>Suina</taxon>
        <taxon>Suidae</taxon>
        <taxon>Sus</taxon>
    </lineage>
</organism>
<dbReference type="Ensembl" id="ENSSSCT00015104805.1">
    <property type="protein sequence ID" value="ENSSSCP00015043851.1"/>
    <property type="gene ID" value="ENSSSCG00015077564.1"/>
</dbReference>
<dbReference type="PANTHER" id="PTHR11145:SF14">
    <property type="entry name" value="BTB_POZ DOMAIN-CONTAINING ADAPTER FOR CUL3-MEDIATED RHOA DEGRADATION PROTEIN 3"/>
    <property type="match status" value="1"/>
</dbReference>
<dbReference type="InterPro" id="IPR045068">
    <property type="entry name" value="BACURD1-3"/>
</dbReference>
<accession>A0A8D0Q7J0</accession>
<sequence length="75" mass="8476">MEEMSGESVVSSAVPAAETRITSFKGMSPSSKYRKLNVGRALYCTTMQTLTQTMLKAMFSRDMEVLTHSQEYEWV</sequence>
<dbReference type="Gene3D" id="3.30.710.10">
    <property type="entry name" value="Potassium Channel Kv1.1, Chain A"/>
    <property type="match status" value="1"/>
</dbReference>
<evidence type="ECO:0000313" key="1">
    <source>
        <dbReference type="Ensembl" id="ENSSSCP00015043851.1"/>
    </source>
</evidence>